<feature type="compositionally biased region" description="Basic and acidic residues" evidence="1">
    <location>
        <begin position="18"/>
        <end position="30"/>
    </location>
</feature>
<dbReference type="EMBL" id="CP001349">
    <property type="protein sequence ID" value="ACL59093.1"/>
    <property type="molecule type" value="Genomic_DNA"/>
</dbReference>
<feature type="region of interest" description="Disordered" evidence="1">
    <location>
        <begin position="1"/>
        <end position="33"/>
    </location>
</feature>
<dbReference type="OrthoDB" id="597977at2"/>
<protein>
    <recommendedName>
        <fullName evidence="2">Helix-turn-helix domain-containing protein</fullName>
    </recommendedName>
</protein>
<dbReference type="HOGENOM" id="CLU_2465497_0_0_5"/>
<dbReference type="KEGG" id="mno:Mnod_4217"/>
<evidence type="ECO:0000259" key="2">
    <source>
        <dbReference type="Pfam" id="PF12728"/>
    </source>
</evidence>
<dbReference type="InterPro" id="IPR041657">
    <property type="entry name" value="HTH_17"/>
</dbReference>
<proteinExistence type="predicted"/>
<dbReference type="RefSeq" id="WP_015930742.1">
    <property type="nucleotide sequence ID" value="NC_011894.1"/>
</dbReference>
<accession>B8IV35</accession>
<dbReference type="eggNOG" id="ENOG50310PW">
    <property type="taxonomic scope" value="Bacteria"/>
</dbReference>
<name>B8IV35_METNO</name>
<evidence type="ECO:0000313" key="3">
    <source>
        <dbReference type="EMBL" id="ACL59093.1"/>
    </source>
</evidence>
<gene>
    <name evidence="3" type="ordered locus">Mnod_4217</name>
</gene>
<organism evidence="3 4">
    <name type="scientific">Methylobacterium nodulans (strain LMG 21967 / CNCM I-2342 / ORS 2060)</name>
    <dbReference type="NCBI Taxonomy" id="460265"/>
    <lineage>
        <taxon>Bacteria</taxon>
        <taxon>Pseudomonadati</taxon>
        <taxon>Pseudomonadota</taxon>
        <taxon>Alphaproteobacteria</taxon>
        <taxon>Hyphomicrobiales</taxon>
        <taxon>Methylobacteriaceae</taxon>
        <taxon>Methylobacterium</taxon>
    </lineage>
</organism>
<keyword evidence="4" id="KW-1185">Reference proteome</keyword>
<evidence type="ECO:0000313" key="4">
    <source>
        <dbReference type="Proteomes" id="UP000008207"/>
    </source>
</evidence>
<dbReference type="Proteomes" id="UP000008207">
    <property type="component" value="Chromosome"/>
</dbReference>
<sequence>MRRAERIPGQNETPAQERSVKRRSEPRRPADPLAYRVDDAAAAIGVSRSKVWELIARGEIVARKLDGSTIILRDDLQTYLDGLPETGAPASM</sequence>
<reference evidence="3 4" key="1">
    <citation type="submission" date="2009-01" db="EMBL/GenBank/DDBJ databases">
        <title>Complete sequence of chromosome of Methylobacterium nodulans ORS 2060.</title>
        <authorList>
            <consortium name="US DOE Joint Genome Institute"/>
            <person name="Lucas S."/>
            <person name="Copeland A."/>
            <person name="Lapidus A."/>
            <person name="Glavina del Rio T."/>
            <person name="Dalin E."/>
            <person name="Tice H."/>
            <person name="Bruce D."/>
            <person name="Goodwin L."/>
            <person name="Pitluck S."/>
            <person name="Sims D."/>
            <person name="Brettin T."/>
            <person name="Detter J.C."/>
            <person name="Han C."/>
            <person name="Larimer F."/>
            <person name="Land M."/>
            <person name="Hauser L."/>
            <person name="Kyrpides N."/>
            <person name="Ivanova N."/>
            <person name="Marx C.J."/>
            <person name="Richardson P."/>
        </authorList>
    </citation>
    <scope>NUCLEOTIDE SEQUENCE [LARGE SCALE GENOMIC DNA]</scope>
    <source>
        <strain evidence="4">LMG 21967 / CNCM I-2342 / ORS 2060</strain>
    </source>
</reference>
<dbReference type="STRING" id="460265.Mnod_4217"/>
<feature type="domain" description="Helix-turn-helix" evidence="2">
    <location>
        <begin position="35"/>
        <end position="81"/>
    </location>
</feature>
<dbReference type="Pfam" id="PF12728">
    <property type="entry name" value="HTH_17"/>
    <property type="match status" value="1"/>
</dbReference>
<dbReference type="AlphaFoldDB" id="B8IV35"/>
<evidence type="ECO:0000256" key="1">
    <source>
        <dbReference type="SAM" id="MobiDB-lite"/>
    </source>
</evidence>